<evidence type="ECO:0000313" key="3">
    <source>
        <dbReference type="Proteomes" id="UP000018888"/>
    </source>
</evidence>
<sequence length="134" mass="15269">MISKLLFVFCIQLVKSLILIIFPFFGKRYEMFNVSKHDIKDSNGGDPISTFSIFSKVKDKEELGKIFLRDFPKIMFNGTKCPYSSNTFFRSISGFISSSVFSIACLNSSEGLILSLFNKILNFSQFIIKYVLSP</sequence>
<evidence type="ECO:0000313" key="2">
    <source>
        <dbReference type="EMBL" id="POG80825.1"/>
    </source>
</evidence>
<keyword evidence="1" id="KW-0472">Membrane</keyword>
<name>A0A2P4QT76_RHIID</name>
<organism evidence="2 3">
    <name type="scientific">Rhizophagus irregularis (strain DAOM 181602 / DAOM 197198 / MUCL 43194)</name>
    <name type="common">Arbuscular mycorrhizal fungus</name>
    <name type="synonym">Glomus intraradices</name>
    <dbReference type="NCBI Taxonomy" id="747089"/>
    <lineage>
        <taxon>Eukaryota</taxon>
        <taxon>Fungi</taxon>
        <taxon>Fungi incertae sedis</taxon>
        <taxon>Mucoromycota</taxon>
        <taxon>Glomeromycotina</taxon>
        <taxon>Glomeromycetes</taxon>
        <taxon>Glomerales</taxon>
        <taxon>Glomeraceae</taxon>
        <taxon>Rhizophagus</taxon>
    </lineage>
</organism>
<gene>
    <name evidence="2" type="ORF">GLOIN_2v1512890</name>
</gene>
<evidence type="ECO:0000256" key="1">
    <source>
        <dbReference type="SAM" id="Phobius"/>
    </source>
</evidence>
<dbReference type="Proteomes" id="UP000018888">
    <property type="component" value="Unassembled WGS sequence"/>
</dbReference>
<reference evidence="2 3" key="1">
    <citation type="journal article" date="2013" name="Proc. Natl. Acad. Sci. U.S.A.">
        <title>Genome of an arbuscular mycorrhizal fungus provides insight into the oldest plant symbiosis.</title>
        <authorList>
            <person name="Tisserant E."/>
            <person name="Malbreil M."/>
            <person name="Kuo A."/>
            <person name="Kohler A."/>
            <person name="Symeonidi A."/>
            <person name="Balestrini R."/>
            <person name="Charron P."/>
            <person name="Duensing N."/>
            <person name="Frei Dit Frey N."/>
            <person name="Gianinazzi-Pearson V."/>
            <person name="Gilbert L.B."/>
            <person name="Handa Y."/>
            <person name="Herr J.R."/>
            <person name="Hijri M."/>
            <person name="Koul R."/>
            <person name="Kawaguchi M."/>
            <person name="Krajinski F."/>
            <person name="Lammers P.J."/>
            <person name="Masclaux F.G."/>
            <person name="Murat C."/>
            <person name="Morin E."/>
            <person name="Ndikumana S."/>
            <person name="Pagni M."/>
            <person name="Petitpierre D."/>
            <person name="Requena N."/>
            <person name="Rosikiewicz P."/>
            <person name="Riley R."/>
            <person name="Saito K."/>
            <person name="San Clemente H."/>
            <person name="Shapiro H."/>
            <person name="van Tuinen D."/>
            <person name="Becard G."/>
            <person name="Bonfante P."/>
            <person name="Paszkowski U."/>
            <person name="Shachar-Hill Y.Y."/>
            <person name="Tuskan G.A."/>
            <person name="Young P.W."/>
            <person name="Sanders I.R."/>
            <person name="Henrissat B."/>
            <person name="Rensing S.A."/>
            <person name="Grigoriev I.V."/>
            <person name="Corradi N."/>
            <person name="Roux C."/>
            <person name="Martin F."/>
        </authorList>
    </citation>
    <scope>NUCLEOTIDE SEQUENCE [LARGE SCALE GENOMIC DNA]</scope>
    <source>
        <strain evidence="2 3">DAOM 197198</strain>
    </source>
</reference>
<feature type="transmembrane region" description="Helical" evidence="1">
    <location>
        <begin position="6"/>
        <end position="26"/>
    </location>
</feature>
<protein>
    <submittedName>
        <fullName evidence="2">Uncharacterized protein</fullName>
    </submittedName>
</protein>
<reference evidence="2 3" key="2">
    <citation type="journal article" date="2018" name="New Phytol.">
        <title>High intraspecific genome diversity in the model arbuscular mycorrhizal symbiont Rhizophagus irregularis.</title>
        <authorList>
            <person name="Chen E.C.H."/>
            <person name="Morin E."/>
            <person name="Beaudet D."/>
            <person name="Noel J."/>
            <person name="Yildirir G."/>
            <person name="Ndikumana S."/>
            <person name="Charron P."/>
            <person name="St-Onge C."/>
            <person name="Giorgi J."/>
            <person name="Kruger M."/>
            <person name="Marton T."/>
            <person name="Ropars J."/>
            <person name="Grigoriev I.V."/>
            <person name="Hainaut M."/>
            <person name="Henrissat B."/>
            <person name="Roux C."/>
            <person name="Martin F."/>
            <person name="Corradi N."/>
        </authorList>
    </citation>
    <scope>NUCLEOTIDE SEQUENCE [LARGE SCALE GENOMIC DNA]</scope>
    <source>
        <strain evidence="2 3">DAOM 197198</strain>
    </source>
</reference>
<keyword evidence="1" id="KW-0812">Transmembrane</keyword>
<dbReference type="EMBL" id="AUPC02000015">
    <property type="protein sequence ID" value="POG80825.1"/>
    <property type="molecule type" value="Genomic_DNA"/>
</dbReference>
<comment type="caution">
    <text evidence="2">The sequence shown here is derived from an EMBL/GenBank/DDBJ whole genome shotgun (WGS) entry which is preliminary data.</text>
</comment>
<keyword evidence="3" id="KW-1185">Reference proteome</keyword>
<accession>A0A2P4QT76</accession>
<dbReference type="AlphaFoldDB" id="A0A2P4QT76"/>
<keyword evidence="1" id="KW-1133">Transmembrane helix</keyword>
<proteinExistence type="predicted"/>